<dbReference type="EMBL" id="CP081869">
    <property type="protein sequence ID" value="QZN99720.1"/>
    <property type="molecule type" value="Genomic_DNA"/>
</dbReference>
<evidence type="ECO:0000313" key="1">
    <source>
        <dbReference type="EMBL" id="QZN99720.1"/>
    </source>
</evidence>
<gene>
    <name evidence="1" type="ORF">K6K41_24095</name>
</gene>
<accession>A0A9E6REG9</accession>
<organism evidence="1 2">
    <name type="scientific">Chenggangzhangella methanolivorans</name>
    <dbReference type="NCBI Taxonomy" id="1437009"/>
    <lineage>
        <taxon>Bacteria</taxon>
        <taxon>Pseudomonadati</taxon>
        <taxon>Pseudomonadota</taxon>
        <taxon>Alphaproteobacteria</taxon>
        <taxon>Hyphomicrobiales</taxon>
        <taxon>Methylopilaceae</taxon>
        <taxon>Chenggangzhangella</taxon>
    </lineage>
</organism>
<sequence>MNSTSDRASKIGELFKQIGHEHLLVSFTQTPRNRAAIMEAAAEFDAAAVGARIAEMRDSFRTSLKEILDSVV</sequence>
<protein>
    <submittedName>
        <fullName evidence="1">Uncharacterized protein</fullName>
    </submittedName>
</protein>
<evidence type="ECO:0000313" key="2">
    <source>
        <dbReference type="Proteomes" id="UP000825701"/>
    </source>
</evidence>
<keyword evidence="2" id="KW-1185">Reference proteome</keyword>
<dbReference type="Proteomes" id="UP000825701">
    <property type="component" value="Chromosome"/>
</dbReference>
<reference evidence="1" key="1">
    <citation type="submission" date="2021-08" db="EMBL/GenBank/DDBJ databases">
        <authorList>
            <person name="Zhang H."/>
            <person name="Xu M."/>
            <person name="Yu Z."/>
            <person name="Yang L."/>
            <person name="Cai Y."/>
        </authorList>
    </citation>
    <scope>NUCLEOTIDE SEQUENCE</scope>
    <source>
        <strain evidence="1">CHL1</strain>
    </source>
</reference>
<name>A0A9E6REG9_9HYPH</name>
<dbReference type="AlphaFoldDB" id="A0A9E6REG9"/>
<proteinExistence type="predicted"/>
<dbReference type="KEGG" id="cmet:K6K41_24095"/>
<dbReference type="RefSeq" id="WP_261402819.1">
    <property type="nucleotide sequence ID" value="NZ_CP081869.1"/>
</dbReference>